<dbReference type="AlphaFoldDB" id="A0AAW1KU53"/>
<dbReference type="Proteomes" id="UP001443914">
    <property type="component" value="Unassembled WGS sequence"/>
</dbReference>
<feature type="domain" description="F-box" evidence="1">
    <location>
        <begin position="24"/>
        <end position="54"/>
    </location>
</feature>
<reference evidence="2" key="1">
    <citation type="submission" date="2024-03" db="EMBL/GenBank/DDBJ databases">
        <title>WGS assembly of Saponaria officinalis var. Norfolk2.</title>
        <authorList>
            <person name="Jenkins J."/>
            <person name="Shu S."/>
            <person name="Grimwood J."/>
            <person name="Barry K."/>
            <person name="Goodstein D."/>
            <person name="Schmutz J."/>
            <person name="Leebens-Mack J."/>
            <person name="Osbourn A."/>
        </authorList>
    </citation>
    <scope>NUCLEOTIDE SEQUENCE [LARGE SCALE GENOMIC DNA]</scope>
    <source>
        <strain evidence="2">JIC</strain>
    </source>
</reference>
<dbReference type="InterPro" id="IPR055290">
    <property type="entry name" value="At3g26010-like"/>
</dbReference>
<comment type="caution">
    <text evidence="2">The sequence shown here is derived from an EMBL/GenBank/DDBJ whole genome shotgun (WGS) entry which is preliminary data.</text>
</comment>
<gene>
    <name evidence="2" type="ORF">RND81_05G190600</name>
</gene>
<dbReference type="InterPro" id="IPR036047">
    <property type="entry name" value="F-box-like_dom_sf"/>
</dbReference>
<dbReference type="SUPFAM" id="SSF81383">
    <property type="entry name" value="F-box domain"/>
    <property type="match status" value="1"/>
</dbReference>
<dbReference type="Pfam" id="PF00646">
    <property type="entry name" value="F-box"/>
    <property type="match status" value="1"/>
</dbReference>
<dbReference type="EMBL" id="JBDFQZ010000005">
    <property type="protein sequence ID" value="KAK9726106.1"/>
    <property type="molecule type" value="Genomic_DNA"/>
</dbReference>
<dbReference type="PANTHER" id="PTHR35546">
    <property type="entry name" value="F-BOX PROTEIN INTERACTION DOMAIN PROTEIN-RELATED"/>
    <property type="match status" value="1"/>
</dbReference>
<dbReference type="PANTHER" id="PTHR35546:SF9">
    <property type="entry name" value="F-BOX ASSOCIATED DOMAIN-CONTAINING PROTEIN"/>
    <property type="match status" value="1"/>
</dbReference>
<proteinExistence type="predicted"/>
<dbReference type="InterPro" id="IPR001810">
    <property type="entry name" value="F-box_dom"/>
</dbReference>
<evidence type="ECO:0000313" key="2">
    <source>
        <dbReference type="EMBL" id="KAK9726106.1"/>
    </source>
</evidence>
<keyword evidence="3" id="KW-1185">Reference proteome</keyword>
<protein>
    <recommendedName>
        <fullName evidence="1">F-box domain-containing protein</fullName>
    </recommendedName>
</protein>
<evidence type="ECO:0000313" key="3">
    <source>
        <dbReference type="Proteomes" id="UP001443914"/>
    </source>
</evidence>
<evidence type="ECO:0000259" key="1">
    <source>
        <dbReference type="Pfam" id="PF00646"/>
    </source>
</evidence>
<accession>A0AAW1KU53</accession>
<name>A0AAW1KU53_SAPOF</name>
<organism evidence="2 3">
    <name type="scientific">Saponaria officinalis</name>
    <name type="common">Common soapwort</name>
    <name type="synonym">Lychnis saponaria</name>
    <dbReference type="NCBI Taxonomy" id="3572"/>
    <lineage>
        <taxon>Eukaryota</taxon>
        <taxon>Viridiplantae</taxon>
        <taxon>Streptophyta</taxon>
        <taxon>Embryophyta</taxon>
        <taxon>Tracheophyta</taxon>
        <taxon>Spermatophyta</taxon>
        <taxon>Magnoliopsida</taxon>
        <taxon>eudicotyledons</taxon>
        <taxon>Gunneridae</taxon>
        <taxon>Pentapetalae</taxon>
        <taxon>Caryophyllales</taxon>
        <taxon>Caryophyllaceae</taxon>
        <taxon>Caryophylleae</taxon>
        <taxon>Saponaria</taxon>
    </lineage>
</organism>
<dbReference type="Gene3D" id="1.20.1280.50">
    <property type="match status" value="1"/>
</dbReference>
<sequence length="471" mass="54258">MDIDKGTRPRRKLRRKGTSNQRHEIWFEIFTRLSFKSLLTCRAVCKSWKNKILRLQDDSELLPLCGLILKSSFGVSNINNVDMNYINLTTKEVTNLRPNDPKSLIVNVASNGNDEYRLMSDLSFDFGGLYGRNPSQVPLSWPKCYGKELTFDFDKLWIDKRPESPSCFFAIHQGLVLVVHEDGNYVVHNPLTRKVTRLPKPPSFKQYDSKDLPLEKVGLIIKASICCLSNRCRYLVVRVCRISRVIEVYMSYREPLRWRVYKLKLDEELIQACWYWENTVVSCRTKTLFFLTNKDRGVAIRFWERYPPAAYGFGLPRLVQEGFENARLGVFQDSLHLSYYNSNGVWIWKHVIDGTKVTSDTWIPILEVSRDRQLCKPLAMRCLCNVLNAGSLVVPLAFHPFAAVVFFCIQSCIFAYDLDLDTFDKIAEIPEIVHQGSSPAVLPYAPCLASVVAKRFRPLNKAPPMQDNVMC</sequence>